<sequence>MSVNQHNYILIGAKVDPSIVTEEVYESNNFEMLNWASQHKTGELTYLYDGMNGEYFIVGVPLHVDHYSENGLPLFEYTDKFDYTMYAHKVKEHVKATFNQEVKPTLIVLTHYT</sequence>
<protein>
    <submittedName>
        <fullName evidence="1">Uncharacterized protein</fullName>
    </submittedName>
</protein>
<dbReference type="KEGG" id="vg:24607998"/>
<reference evidence="1 2" key="1">
    <citation type="submission" date="2014-07" db="EMBL/GenBank/DDBJ databases">
        <title>Complete Genome of Bacillus megaterium Myophage Moonbeam.</title>
        <authorList>
            <person name="Cadungog J.N."/>
            <person name="Khatemi B.E."/>
            <person name="Hernandez A.C."/>
            <person name="Everett G.F.K."/>
        </authorList>
    </citation>
    <scope>NUCLEOTIDE SEQUENCE [LARGE SCALE GENOMIC DNA]</scope>
</reference>
<dbReference type="Proteomes" id="UP000030207">
    <property type="component" value="Segment"/>
</dbReference>
<dbReference type="RefSeq" id="YP_009151587.1">
    <property type="nucleotide sequence ID" value="NC_027374.1"/>
</dbReference>
<name>A0A0A0RN30_9CAUD</name>
<organism evidence="1 2">
    <name type="scientific">Bacillus phage Moonbeam</name>
    <dbReference type="NCBI Taxonomy" id="1540091"/>
    <lineage>
        <taxon>Viruses</taxon>
        <taxon>Duplodnaviria</taxon>
        <taxon>Heunggongvirae</taxon>
        <taxon>Uroviricota</taxon>
        <taxon>Caudoviricetes</taxon>
        <taxon>Herelleviridae</taxon>
        <taxon>Bastillevirinae</taxon>
        <taxon>Moonbeamvirus</taxon>
        <taxon>Moonbeamvirus moonbeam</taxon>
    </lineage>
</organism>
<dbReference type="EMBL" id="KM236246">
    <property type="protein sequence ID" value="AIW03422.1"/>
    <property type="molecule type" value="Genomic_DNA"/>
</dbReference>
<keyword evidence="2" id="KW-1185">Reference proteome</keyword>
<proteinExistence type="predicted"/>
<dbReference type="GeneID" id="24607998"/>
<evidence type="ECO:0000313" key="2">
    <source>
        <dbReference type="Proteomes" id="UP000030207"/>
    </source>
</evidence>
<gene>
    <name evidence="1" type="ORF">CPT_Moonbeam24</name>
</gene>
<accession>A0A0A0RN30</accession>
<evidence type="ECO:0000313" key="1">
    <source>
        <dbReference type="EMBL" id="AIW03422.1"/>
    </source>
</evidence>